<evidence type="ECO:0000256" key="3">
    <source>
        <dbReference type="ARBA" id="ARBA00022989"/>
    </source>
</evidence>
<name>A0ABP9PBN0_9ACTN</name>
<reference evidence="8" key="1">
    <citation type="journal article" date="2019" name="Int. J. Syst. Evol. Microbiol.">
        <title>The Global Catalogue of Microorganisms (GCM) 10K type strain sequencing project: providing services to taxonomists for standard genome sequencing and annotation.</title>
        <authorList>
            <consortium name="The Broad Institute Genomics Platform"/>
            <consortium name="The Broad Institute Genome Sequencing Center for Infectious Disease"/>
            <person name="Wu L."/>
            <person name="Ma J."/>
        </authorList>
    </citation>
    <scope>NUCLEOTIDE SEQUENCE [LARGE SCALE GENOMIC DNA]</scope>
    <source>
        <strain evidence="8">JCM 18459</strain>
    </source>
</reference>
<organism evidence="7 8">
    <name type="scientific">Nocardioides marinquilinus</name>
    <dbReference type="NCBI Taxonomy" id="1210400"/>
    <lineage>
        <taxon>Bacteria</taxon>
        <taxon>Bacillati</taxon>
        <taxon>Actinomycetota</taxon>
        <taxon>Actinomycetes</taxon>
        <taxon>Propionibacteriales</taxon>
        <taxon>Nocardioidaceae</taxon>
        <taxon>Nocardioides</taxon>
    </lineage>
</organism>
<evidence type="ECO:0000256" key="5">
    <source>
        <dbReference type="SAM" id="Phobius"/>
    </source>
</evidence>
<feature type="transmembrane region" description="Helical" evidence="5">
    <location>
        <begin position="12"/>
        <end position="33"/>
    </location>
</feature>
<dbReference type="Proteomes" id="UP001500221">
    <property type="component" value="Unassembled WGS sequence"/>
</dbReference>
<evidence type="ECO:0000259" key="6">
    <source>
        <dbReference type="Pfam" id="PF02656"/>
    </source>
</evidence>
<comment type="subcellular location">
    <subcellularLocation>
        <location evidence="1">Endomembrane system</location>
        <topology evidence="1">Multi-pass membrane protein</topology>
    </subcellularLocation>
</comment>
<gene>
    <name evidence="7" type="ORF">GCM10023340_10950</name>
</gene>
<keyword evidence="2 5" id="KW-0812">Transmembrane</keyword>
<feature type="transmembrane region" description="Helical" evidence="5">
    <location>
        <begin position="81"/>
        <end position="103"/>
    </location>
</feature>
<sequence length="106" mass="10605">MRDHLANERTQLAWLRTGAAVMVVGLALARFADGGGVDAASLTAGGVLIAAGAGVAAYGLRRYRRIGVELRHGLSPTAASTRGPTLASAAVLLAVVVAAVVLVTTG</sequence>
<evidence type="ECO:0000256" key="4">
    <source>
        <dbReference type="ARBA" id="ARBA00023136"/>
    </source>
</evidence>
<keyword evidence="3 5" id="KW-1133">Transmembrane helix</keyword>
<proteinExistence type="predicted"/>
<dbReference type="Pfam" id="PF02656">
    <property type="entry name" value="DUF202"/>
    <property type="match status" value="1"/>
</dbReference>
<evidence type="ECO:0000313" key="8">
    <source>
        <dbReference type="Proteomes" id="UP001500221"/>
    </source>
</evidence>
<feature type="transmembrane region" description="Helical" evidence="5">
    <location>
        <begin position="39"/>
        <end position="60"/>
    </location>
</feature>
<comment type="caution">
    <text evidence="7">The sequence shown here is derived from an EMBL/GenBank/DDBJ whole genome shotgun (WGS) entry which is preliminary data.</text>
</comment>
<accession>A0ABP9PBN0</accession>
<dbReference type="EMBL" id="BAABKG010000001">
    <property type="protein sequence ID" value="GAA5144052.1"/>
    <property type="molecule type" value="Genomic_DNA"/>
</dbReference>
<feature type="domain" description="DUF202" evidence="6">
    <location>
        <begin position="2"/>
        <end position="65"/>
    </location>
</feature>
<dbReference type="InterPro" id="IPR003807">
    <property type="entry name" value="DUF202"/>
</dbReference>
<protein>
    <recommendedName>
        <fullName evidence="6">DUF202 domain-containing protein</fullName>
    </recommendedName>
</protein>
<keyword evidence="4 5" id="KW-0472">Membrane</keyword>
<evidence type="ECO:0000313" key="7">
    <source>
        <dbReference type="EMBL" id="GAA5144052.1"/>
    </source>
</evidence>
<evidence type="ECO:0000256" key="1">
    <source>
        <dbReference type="ARBA" id="ARBA00004127"/>
    </source>
</evidence>
<evidence type="ECO:0000256" key="2">
    <source>
        <dbReference type="ARBA" id="ARBA00022692"/>
    </source>
</evidence>
<keyword evidence="8" id="KW-1185">Reference proteome</keyword>